<gene>
    <name evidence="5" type="primary">ssuB_1</name>
    <name evidence="5" type="ORF">SCMU_01820</name>
</gene>
<reference evidence="5 6" key="1">
    <citation type="journal article" date="2021" name="J. Biosci. Bioeng.">
        <title>Identification and characterization of a chc gene cluster responsible for the aromatization pathway of cyclohexanecarboxylate degradation in Sinomonas cyclohexanicum ATCC 51369.</title>
        <authorList>
            <person name="Yamamoto T."/>
            <person name="Hasegawa Y."/>
            <person name="Lau P.C.K."/>
            <person name="Iwaki H."/>
        </authorList>
    </citation>
    <scope>NUCLEOTIDE SEQUENCE [LARGE SCALE GENOMIC DNA]</scope>
    <source>
        <strain evidence="5 6">ATCC 51369</strain>
    </source>
</reference>
<dbReference type="SMART" id="SM00382">
    <property type="entry name" value="AAA"/>
    <property type="match status" value="1"/>
</dbReference>
<dbReference type="InterPro" id="IPR003593">
    <property type="entry name" value="AAA+_ATPase"/>
</dbReference>
<feature type="domain" description="ABC transporter" evidence="4">
    <location>
        <begin position="31"/>
        <end position="262"/>
    </location>
</feature>
<keyword evidence="2" id="KW-0547">Nucleotide-binding</keyword>
<dbReference type="InterPro" id="IPR017871">
    <property type="entry name" value="ABC_transporter-like_CS"/>
</dbReference>
<accession>A0ABM7PQL8</accession>
<protein>
    <submittedName>
        <fullName evidence="5">ABC transporter</fullName>
    </submittedName>
</protein>
<sequence>MTIQDQPVQDATVLSARAQQAPARDGDVMTVRGLSMSYGAGASFNPILADLDLDIAAGEFVAIVGPSGVGKTTLLRCLSGLIRPQSGTITVSGDVIDGPHPDLAVVFQDYSRSLMPWMTTLENIAFPLQGKGMGKAERNAAAEKNLTAVGLAGQGHKYPWEMSGGMQQRVAIARALAYEAKVLLMDEPFASVDAQTRFDLEDLVLNLQQELGVTILLVTHDIDEALYLADKVVVIANKPAMVVDVIETGFGDQRDQLETKADPRFAEARARIMHRLRKD</sequence>
<organism evidence="5 6">
    <name type="scientific">Sinomonas cyclohexanicum</name>
    <name type="common">Corynebacterium cyclohexanicum</name>
    <dbReference type="NCBI Taxonomy" id="322009"/>
    <lineage>
        <taxon>Bacteria</taxon>
        <taxon>Bacillati</taxon>
        <taxon>Actinomycetota</taxon>
        <taxon>Actinomycetes</taxon>
        <taxon>Micrococcales</taxon>
        <taxon>Micrococcaceae</taxon>
        <taxon>Sinomonas</taxon>
    </lineage>
</organism>
<evidence type="ECO:0000256" key="2">
    <source>
        <dbReference type="ARBA" id="ARBA00022741"/>
    </source>
</evidence>
<dbReference type="CDD" id="cd03293">
    <property type="entry name" value="ABC_NrtD_SsuB_transporters"/>
    <property type="match status" value="1"/>
</dbReference>
<dbReference type="PANTHER" id="PTHR42788">
    <property type="entry name" value="TAURINE IMPORT ATP-BINDING PROTEIN-RELATED"/>
    <property type="match status" value="1"/>
</dbReference>
<evidence type="ECO:0000259" key="4">
    <source>
        <dbReference type="PROSITE" id="PS50893"/>
    </source>
</evidence>
<dbReference type="PROSITE" id="PS50893">
    <property type="entry name" value="ABC_TRANSPORTER_2"/>
    <property type="match status" value="1"/>
</dbReference>
<proteinExistence type="predicted"/>
<evidence type="ECO:0000313" key="5">
    <source>
        <dbReference type="EMBL" id="BCT74340.1"/>
    </source>
</evidence>
<keyword evidence="6" id="KW-1185">Reference proteome</keyword>
<dbReference type="RefSeq" id="WP_229231090.1">
    <property type="nucleotide sequence ID" value="NZ_AP024525.1"/>
</dbReference>
<name>A0ABM7PQL8_SINCY</name>
<dbReference type="InterPro" id="IPR050166">
    <property type="entry name" value="ABC_transporter_ATP-bind"/>
</dbReference>
<dbReference type="Gene3D" id="3.40.50.300">
    <property type="entry name" value="P-loop containing nucleotide triphosphate hydrolases"/>
    <property type="match status" value="1"/>
</dbReference>
<dbReference type="Pfam" id="PF00005">
    <property type="entry name" value="ABC_tran"/>
    <property type="match status" value="1"/>
</dbReference>
<dbReference type="PROSITE" id="PS00211">
    <property type="entry name" value="ABC_TRANSPORTER_1"/>
    <property type="match status" value="1"/>
</dbReference>
<evidence type="ECO:0000256" key="1">
    <source>
        <dbReference type="ARBA" id="ARBA00022448"/>
    </source>
</evidence>
<dbReference type="Proteomes" id="UP001319861">
    <property type="component" value="Chromosome"/>
</dbReference>
<dbReference type="PANTHER" id="PTHR42788:SF13">
    <property type="entry name" value="ALIPHATIC SULFONATES IMPORT ATP-BINDING PROTEIN SSUB"/>
    <property type="match status" value="1"/>
</dbReference>
<keyword evidence="1" id="KW-0813">Transport</keyword>
<evidence type="ECO:0000313" key="6">
    <source>
        <dbReference type="Proteomes" id="UP001319861"/>
    </source>
</evidence>
<dbReference type="SUPFAM" id="SSF52540">
    <property type="entry name" value="P-loop containing nucleoside triphosphate hydrolases"/>
    <property type="match status" value="1"/>
</dbReference>
<dbReference type="EMBL" id="AP024525">
    <property type="protein sequence ID" value="BCT74340.1"/>
    <property type="molecule type" value="Genomic_DNA"/>
</dbReference>
<keyword evidence="3" id="KW-0067">ATP-binding</keyword>
<dbReference type="InterPro" id="IPR003439">
    <property type="entry name" value="ABC_transporter-like_ATP-bd"/>
</dbReference>
<evidence type="ECO:0000256" key="3">
    <source>
        <dbReference type="ARBA" id="ARBA00022840"/>
    </source>
</evidence>
<dbReference type="InterPro" id="IPR027417">
    <property type="entry name" value="P-loop_NTPase"/>
</dbReference>